<dbReference type="GO" id="GO:0005524">
    <property type="term" value="F:ATP binding"/>
    <property type="evidence" value="ECO:0007669"/>
    <property type="project" value="UniProtKB-UniRule"/>
</dbReference>
<evidence type="ECO:0000313" key="5">
    <source>
        <dbReference type="Proteomes" id="UP000183508"/>
    </source>
</evidence>
<dbReference type="SUPFAM" id="SSF51735">
    <property type="entry name" value="NAD(P)-binding Rossmann-fold domains"/>
    <property type="match status" value="1"/>
</dbReference>
<dbReference type="InterPro" id="IPR032875">
    <property type="entry name" value="Succ_CoA_lig_flav_dom"/>
</dbReference>
<dbReference type="Pfam" id="PF13607">
    <property type="entry name" value="Succ_CoA_lig"/>
    <property type="match status" value="1"/>
</dbReference>
<dbReference type="AlphaFoldDB" id="A0A1I7KZC4"/>
<protein>
    <submittedName>
        <fullName evidence="4">Acyl-CoA synthetase (NDP forming)</fullName>
    </submittedName>
</protein>
<dbReference type="InterPro" id="IPR011761">
    <property type="entry name" value="ATP-grasp"/>
</dbReference>
<sequence>MSPVRVTPEDLRRLFHPRSIALVGATDNSRWSIFTFNNLKEWKFPGPIYCVNPHWEVVHGQRAFRSLLEVPEPVDLAYVMVPSHVVLQVMEEASQKGIRNLVLLTAGFRETGEEGARLEEKVLQFAAANGQILLGPNGNGFVNLAAGLTPYGLPIPPALSAGPVGIVLQSGALASSVMALAVARNIGVSLLVSMGNETMINATDVVDYLIEDDSTRVIAMFLETIRSPEEFSRVARKALDRGKPMVVLKIGRSARSAQTALAHTGALVGDDRVNDAALRQLGVIRVHCLEDLITTAGLLGYCPPLPGRRVGVVTPSGGACDILSDRAEDEGMELPDFSVDTVARLKDILPAFSTPHNPLDVTGYVVVDQTLLQRALEIVAEDPNFDFILCLTDPPRIAPENPVLVHQQFARLKSIVDNAEKPVVLMSNTSIDINEFGRSVLQPAGLHFIGGMEHGMTALGRALWWHEQRARHMRKRIHVDEEVSQGCGAAAYGACTGALGASNVGTGASGAAGIEKGAAGPWPEHRAREFLRDRGVPVIPGRLATQVEEAVSAARSLGYPVALKIQSADIAHKSDVGGVRLDIRSDEQVRDAYVSIIRNVRDNSPESRVDGVLVTPMRSGGVELLVGIVRDPLWGPVLAVGLGGVFVEVLQDTALRVLPVGKEDIREMLVELRGAALLQGARGTLPADLDRVTAVIHQITRVALEAGEGLQALEINPLYVRGSQVEALDALITWK</sequence>
<evidence type="ECO:0000256" key="1">
    <source>
        <dbReference type="ARBA" id="ARBA00060888"/>
    </source>
</evidence>
<dbReference type="Gene3D" id="3.40.50.720">
    <property type="entry name" value="NAD(P)-binding Rossmann-like Domain"/>
    <property type="match status" value="1"/>
</dbReference>
<dbReference type="Gene3D" id="3.30.1490.20">
    <property type="entry name" value="ATP-grasp fold, A domain"/>
    <property type="match status" value="1"/>
</dbReference>
<dbReference type="EMBL" id="FPBV01000021">
    <property type="protein sequence ID" value="SFV02636.1"/>
    <property type="molecule type" value="Genomic_DNA"/>
</dbReference>
<dbReference type="SUPFAM" id="SSF52210">
    <property type="entry name" value="Succinyl-CoA synthetase domains"/>
    <property type="match status" value="2"/>
</dbReference>
<gene>
    <name evidence="4" type="ORF">SAMN05421543_12140</name>
</gene>
<dbReference type="PANTHER" id="PTHR42793">
    <property type="entry name" value="COA BINDING DOMAIN CONTAINING PROTEIN"/>
    <property type="match status" value="1"/>
</dbReference>
<dbReference type="InterPro" id="IPR013815">
    <property type="entry name" value="ATP_grasp_subdomain_1"/>
</dbReference>
<dbReference type="STRING" id="392015.SAMN05421543_12140"/>
<evidence type="ECO:0000313" key="4">
    <source>
        <dbReference type="EMBL" id="SFV02636.1"/>
    </source>
</evidence>
<dbReference type="PROSITE" id="PS50975">
    <property type="entry name" value="ATP_GRASP"/>
    <property type="match status" value="1"/>
</dbReference>
<feature type="domain" description="ATP-grasp" evidence="3">
    <location>
        <begin position="528"/>
        <end position="564"/>
    </location>
</feature>
<name>A0A1I7KZC4_9BACL</name>
<comment type="similarity">
    <text evidence="1">In the N-terminal section; belongs to the acetate CoA ligase alpha subunit family.</text>
</comment>
<dbReference type="Pfam" id="PF13380">
    <property type="entry name" value="CoA_binding_2"/>
    <property type="match status" value="1"/>
</dbReference>
<dbReference type="eggNOG" id="COG1042">
    <property type="taxonomic scope" value="Bacteria"/>
</dbReference>
<dbReference type="Gene3D" id="3.30.470.20">
    <property type="entry name" value="ATP-grasp fold, B domain"/>
    <property type="match status" value="1"/>
</dbReference>
<keyword evidence="2" id="KW-0547">Nucleotide-binding</keyword>
<dbReference type="GO" id="GO:0046872">
    <property type="term" value="F:metal ion binding"/>
    <property type="evidence" value="ECO:0007669"/>
    <property type="project" value="InterPro"/>
</dbReference>
<dbReference type="InterPro" id="IPR036291">
    <property type="entry name" value="NAD(P)-bd_dom_sf"/>
</dbReference>
<reference evidence="5" key="1">
    <citation type="submission" date="2016-10" db="EMBL/GenBank/DDBJ databases">
        <authorList>
            <person name="Varghese N."/>
        </authorList>
    </citation>
    <scope>NUCLEOTIDE SEQUENCE [LARGE SCALE GENOMIC DNA]</scope>
    <source>
        <strain evidence="5">DSM 17980</strain>
    </source>
</reference>
<dbReference type="Gene3D" id="3.40.50.261">
    <property type="entry name" value="Succinyl-CoA synthetase domains"/>
    <property type="match status" value="2"/>
</dbReference>
<evidence type="ECO:0000259" key="3">
    <source>
        <dbReference type="PROSITE" id="PS50975"/>
    </source>
</evidence>
<dbReference type="InterPro" id="IPR016102">
    <property type="entry name" value="Succinyl-CoA_synth-like"/>
</dbReference>
<evidence type="ECO:0000256" key="2">
    <source>
        <dbReference type="PROSITE-ProRule" id="PRU00409"/>
    </source>
</evidence>
<organism evidence="4 5">
    <name type="scientific">Alicyclobacillus macrosporangiidus</name>
    <dbReference type="NCBI Taxonomy" id="392015"/>
    <lineage>
        <taxon>Bacteria</taxon>
        <taxon>Bacillati</taxon>
        <taxon>Bacillota</taxon>
        <taxon>Bacilli</taxon>
        <taxon>Bacillales</taxon>
        <taxon>Alicyclobacillaceae</taxon>
        <taxon>Alicyclobacillus</taxon>
    </lineage>
</organism>
<proteinExistence type="inferred from homology"/>
<keyword evidence="5" id="KW-1185">Reference proteome</keyword>
<dbReference type="InterPro" id="IPR003781">
    <property type="entry name" value="CoA-bd"/>
</dbReference>
<dbReference type="PANTHER" id="PTHR42793:SF4">
    <property type="entry name" value="BLL6376 PROTEIN"/>
    <property type="match status" value="1"/>
</dbReference>
<dbReference type="SMART" id="SM00881">
    <property type="entry name" value="CoA_binding"/>
    <property type="match status" value="1"/>
</dbReference>
<accession>A0A1I7KZC4</accession>
<keyword evidence="2" id="KW-0067">ATP-binding</keyword>
<dbReference type="FunFam" id="3.30.1490.20:FF:000020">
    <property type="entry name" value="Protein lysine acetyltransferase"/>
    <property type="match status" value="1"/>
</dbReference>
<dbReference type="SUPFAM" id="SSF56059">
    <property type="entry name" value="Glutathione synthetase ATP-binding domain-like"/>
    <property type="match status" value="1"/>
</dbReference>
<dbReference type="Proteomes" id="UP000183508">
    <property type="component" value="Unassembled WGS sequence"/>
</dbReference>
<dbReference type="Pfam" id="PF13549">
    <property type="entry name" value="ATP-grasp_5"/>
    <property type="match status" value="1"/>
</dbReference>